<evidence type="ECO:0000313" key="2">
    <source>
        <dbReference type="EMBL" id="TCC02336.1"/>
    </source>
</evidence>
<dbReference type="Proteomes" id="UP000291793">
    <property type="component" value="Unassembled WGS sequence"/>
</dbReference>
<keyword evidence="3" id="KW-1185">Reference proteome</keyword>
<reference evidence="2 3" key="1">
    <citation type="submission" date="2019-02" db="EMBL/GenBank/DDBJ databases">
        <title>The draft genome of Kosakonia quasisacchari strain WCHKQ120001.</title>
        <authorList>
            <person name="Wang C."/>
            <person name="Feng Y."/>
            <person name="Zong Z."/>
        </authorList>
    </citation>
    <scope>NUCLEOTIDE SEQUENCE [LARGE SCALE GENOMIC DNA]</scope>
    <source>
        <strain evidence="2 3">WCHKQ120001</strain>
    </source>
</reference>
<evidence type="ECO:0000256" key="1">
    <source>
        <dbReference type="SAM" id="SignalP"/>
    </source>
</evidence>
<organism evidence="2 3">
    <name type="scientific">Kosakonia quasisacchari</name>
    <dbReference type="NCBI Taxonomy" id="2529380"/>
    <lineage>
        <taxon>Bacteria</taxon>
        <taxon>Pseudomonadati</taxon>
        <taxon>Pseudomonadota</taxon>
        <taxon>Gammaproteobacteria</taxon>
        <taxon>Enterobacterales</taxon>
        <taxon>Enterobacteriaceae</taxon>
        <taxon>Kosakonia</taxon>
    </lineage>
</organism>
<protein>
    <recommendedName>
        <fullName evidence="4">Lipoprotein</fullName>
    </recommendedName>
</protein>
<dbReference type="RefSeq" id="WP_131411495.1">
    <property type="nucleotide sequence ID" value="NZ_SJOP01000016.1"/>
</dbReference>
<feature type="chain" id="PRO_5020223013" description="Lipoprotein" evidence="1">
    <location>
        <begin position="23"/>
        <end position="68"/>
    </location>
</feature>
<sequence length="68" mass="7070">MKRFLFMFIVLACAGLNGCASYNDHIRACDGHDVSTMHLAFDYLPIGAAIDNGACAVSSKGSASASGK</sequence>
<accession>A0A4V2LY27</accession>
<dbReference type="OrthoDB" id="6627613at2"/>
<keyword evidence="1" id="KW-0732">Signal</keyword>
<feature type="signal peptide" evidence="1">
    <location>
        <begin position="1"/>
        <end position="22"/>
    </location>
</feature>
<comment type="caution">
    <text evidence="2">The sequence shown here is derived from an EMBL/GenBank/DDBJ whole genome shotgun (WGS) entry which is preliminary data.</text>
</comment>
<evidence type="ECO:0000313" key="3">
    <source>
        <dbReference type="Proteomes" id="UP000291793"/>
    </source>
</evidence>
<evidence type="ECO:0008006" key="4">
    <source>
        <dbReference type="Google" id="ProtNLM"/>
    </source>
</evidence>
<gene>
    <name evidence="2" type="ORF">E0L21_16895</name>
</gene>
<dbReference type="AlphaFoldDB" id="A0A4V2LY27"/>
<name>A0A4V2LY27_9ENTR</name>
<proteinExistence type="predicted"/>
<dbReference type="EMBL" id="SJOP01000016">
    <property type="protein sequence ID" value="TCC02336.1"/>
    <property type="molecule type" value="Genomic_DNA"/>
</dbReference>